<reference evidence="1 2" key="1">
    <citation type="submission" date="2012-08" db="EMBL/GenBank/DDBJ databases">
        <title>Oryza genome evolution.</title>
        <authorList>
            <person name="Wing R.A."/>
        </authorList>
    </citation>
    <scope>NUCLEOTIDE SEQUENCE</scope>
</reference>
<name>A0A0D9W612_9ORYZ</name>
<accession>A0A0D9W612</accession>
<evidence type="ECO:0000313" key="1">
    <source>
        <dbReference type="EnsemblPlants" id="LPERR04G12220.1"/>
    </source>
</evidence>
<reference evidence="2" key="2">
    <citation type="submission" date="2013-12" db="EMBL/GenBank/DDBJ databases">
        <authorList>
            <person name="Yu Y."/>
            <person name="Lee S."/>
            <person name="de Baynast K."/>
            <person name="Wissotski M."/>
            <person name="Liu L."/>
            <person name="Talag J."/>
            <person name="Goicoechea J."/>
            <person name="Angelova A."/>
            <person name="Jetty R."/>
            <person name="Kudrna D."/>
            <person name="Golser W."/>
            <person name="Rivera L."/>
            <person name="Zhang J."/>
            <person name="Wing R."/>
        </authorList>
    </citation>
    <scope>NUCLEOTIDE SEQUENCE</scope>
</reference>
<reference evidence="1" key="3">
    <citation type="submission" date="2015-04" db="UniProtKB">
        <authorList>
            <consortium name="EnsemblPlants"/>
        </authorList>
    </citation>
    <scope>IDENTIFICATION</scope>
</reference>
<evidence type="ECO:0000313" key="2">
    <source>
        <dbReference type="Proteomes" id="UP000032180"/>
    </source>
</evidence>
<dbReference type="Proteomes" id="UP000032180">
    <property type="component" value="Chromosome 4"/>
</dbReference>
<dbReference type="HOGENOM" id="CLU_1075023_0_0_1"/>
<protein>
    <submittedName>
        <fullName evidence="1">Uncharacterized protein</fullName>
    </submittedName>
</protein>
<sequence length="259" mass="28916">MRIPQFARQEGIASEEGLTVSARAQRRGAGARPLPAAAVASMGAAATRRRGARVLQRWRWWWRVWSTRPGRGGADPIARASILALYAGGELRSGGGSVVASRRVEWRIGVHVSRYLGGIVWVIFRTSVSYPVDGRIPASKKQRWSLLPRNSKSLENDLFLFSIPDLCAKNPISSGAPGVVLVQTVRLQATPYPRWVPSQWSTFPSAFCDAKKLVHLSGHSFCRQETTEKFGLPWIKLKIRGYTEFQQLFVYPVVVEPYK</sequence>
<dbReference type="AlphaFoldDB" id="A0A0D9W612"/>
<keyword evidence="2" id="KW-1185">Reference proteome</keyword>
<organism evidence="1 2">
    <name type="scientific">Leersia perrieri</name>
    <dbReference type="NCBI Taxonomy" id="77586"/>
    <lineage>
        <taxon>Eukaryota</taxon>
        <taxon>Viridiplantae</taxon>
        <taxon>Streptophyta</taxon>
        <taxon>Embryophyta</taxon>
        <taxon>Tracheophyta</taxon>
        <taxon>Spermatophyta</taxon>
        <taxon>Magnoliopsida</taxon>
        <taxon>Liliopsida</taxon>
        <taxon>Poales</taxon>
        <taxon>Poaceae</taxon>
        <taxon>BOP clade</taxon>
        <taxon>Oryzoideae</taxon>
        <taxon>Oryzeae</taxon>
        <taxon>Oryzinae</taxon>
        <taxon>Leersia</taxon>
    </lineage>
</organism>
<dbReference type="EnsemblPlants" id="LPERR04G12220.1">
    <property type="protein sequence ID" value="LPERR04G12220.1"/>
    <property type="gene ID" value="LPERR04G12220"/>
</dbReference>
<proteinExistence type="predicted"/>
<dbReference type="Gramene" id="LPERR04G12220.1">
    <property type="protein sequence ID" value="LPERR04G12220.1"/>
    <property type="gene ID" value="LPERR04G12220"/>
</dbReference>